<dbReference type="EMBL" id="JACLAX010000003">
    <property type="protein sequence ID" value="MBC2668327.1"/>
    <property type="molecule type" value="Genomic_DNA"/>
</dbReference>
<evidence type="ECO:0000313" key="2">
    <source>
        <dbReference type="EMBL" id="MBC2668327.1"/>
    </source>
</evidence>
<feature type="transmembrane region" description="Helical" evidence="1">
    <location>
        <begin position="300"/>
        <end position="329"/>
    </location>
</feature>
<feature type="transmembrane region" description="Helical" evidence="1">
    <location>
        <begin position="244"/>
        <end position="267"/>
    </location>
</feature>
<reference evidence="2 3" key="1">
    <citation type="submission" date="2020-08" db="EMBL/GenBank/DDBJ databases">
        <title>The genome sequence of type strain Novosphingobium piscinae KCTC 42194.</title>
        <authorList>
            <person name="Liu Y."/>
        </authorList>
    </citation>
    <scope>NUCLEOTIDE SEQUENCE [LARGE SCALE GENOMIC DNA]</scope>
    <source>
        <strain evidence="2 3">KCTC 42194</strain>
    </source>
</reference>
<keyword evidence="1" id="KW-0472">Membrane</keyword>
<feature type="transmembrane region" description="Helical" evidence="1">
    <location>
        <begin position="153"/>
        <end position="182"/>
    </location>
</feature>
<comment type="caution">
    <text evidence="2">The sequence shown here is derived from an EMBL/GenBank/DDBJ whole genome shotgun (WGS) entry which is preliminary data.</text>
</comment>
<feature type="transmembrane region" description="Helical" evidence="1">
    <location>
        <begin position="97"/>
        <end position="116"/>
    </location>
</feature>
<keyword evidence="1" id="KW-0812">Transmembrane</keyword>
<dbReference type="Proteomes" id="UP000551327">
    <property type="component" value="Unassembled WGS sequence"/>
</dbReference>
<keyword evidence="1" id="KW-1133">Transmembrane helix</keyword>
<gene>
    <name evidence="2" type="ORF">H7F53_04110</name>
</gene>
<evidence type="ECO:0008006" key="4">
    <source>
        <dbReference type="Google" id="ProtNLM"/>
    </source>
</evidence>
<evidence type="ECO:0000256" key="1">
    <source>
        <dbReference type="SAM" id="Phobius"/>
    </source>
</evidence>
<sequence length="479" mass="51042">MQLVVLAVAGLVLRWSTFGDPNLAADEGFYHAVGLAMHHGALPYVDVWDRKPLGLFLIYWAIAGITPDPLAYQLAAWACAVATAAVIGAIARRWTGPQGALLAGLVYLVWLTPLYGFGGQSPVFYNLPVAAAALLLCQGLPQVARGERSGRVALAMLLAGAAITVKTTVLFEALFFGLAALAAAWRSRRPVAWVALRGLGWLALGLAPTAAIALGYAALGHWPEYWHAMVGANLAKGTDWGGTAIRLILLWRLLLPLILATAGGLMLQGPRGRGFVEGWLIAALFGLAAVPNFYPHYALPLLVVLCLAAAPLLDRGWIGLVAAAAMIALGLRAEPPFRPGQADRSRAAFAALSAAIRAHDGGRPLLVYAGPAQLYGMTGHAFPTPLAFETHLSQQAERNVSHLDTVAELRRVLAARPGAVVLPVQVRNGPAIPETWALVNTYVRQHCRPVARRHVEDWLLADDLVVWGDCHEPTVSGAR</sequence>
<name>A0A7X1FXW3_9SPHN</name>
<organism evidence="2 3">
    <name type="scientific">Novosphingobium piscinae</name>
    <dbReference type="NCBI Taxonomy" id="1507448"/>
    <lineage>
        <taxon>Bacteria</taxon>
        <taxon>Pseudomonadati</taxon>
        <taxon>Pseudomonadota</taxon>
        <taxon>Alphaproteobacteria</taxon>
        <taxon>Sphingomonadales</taxon>
        <taxon>Sphingomonadaceae</taxon>
        <taxon>Novosphingobium</taxon>
    </lineage>
</organism>
<feature type="transmembrane region" description="Helical" evidence="1">
    <location>
        <begin position="274"/>
        <end position="294"/>
    </location>
</feature>
<keyword evidence="3" id="KW-1185">Reference proteome</keyword>
<dbReference type="AlphaFoldDB" id="A0A7X1FXW3"/>
<protein>
    <recommendedName>
        <fullName evidence="4">Glycosyltransferase RgtA/B/C/D-like domain-containing protein</fullName>
    </recommendedName>
</protein>
<proteinExistence type="predicted"/>
<feature type="transmembrane region" description="Helical" evidence="1">
    <location>
        <begin position="194"/>
        <end position="219"/>
    </location>
</feature>
<feature type="transmembrane region" description="Helical" evidence="1">
    <location>
        <begin position="70"/>
        <end position="91"/>
    </location>
</feature>
<evidence type="ECO:0000313" key="3">
    <source>
        <dbReference type="Proteomes" id="UP000551327"/>
    </source>
</evidence>
<accession>A0A7X1FXW3</accession>